<keyword evidence="2" id="KW-0805">Transcription regulation</keyword>
<reference evidence="7 8" key="1">
    <citation type="submission" date="2024-09" db="EMBL/GenBank/DDBJ databases">
        <authorList>
            <person name="Sun Q."/>
            <person name="Mori K."/>
        </authorList>
    </citation>
    <scope>NUCLEOTIDE SEQUENCE [LARGE SCALE GENOMIC DNA]</scope>
    <source>
        <strain evidence="7 8">CCM 7765</strain>
    </source>
</reference>
<comment type="caution">
    <text evidence="7">The sequence shown here is derived from an EMBL/GenBank/DDBJ whole genome shotgun (WGS) entry which is preliminary data.</text>
</comment>
<dbReference type="Pfam" id="PF08281">
    <property type="entry name" value="Sigma70_r4_2"/>
    <property type="match status" value="1"/>
</dbReference>
<organism evidence="7 8">
    <name type="scientific">Olivibacter oleidegradans</name>
    <dbReference type="NCBI Taxonomy" id="760123"/>
    <lineage>
        <taxon>Bacteria</taxon>
        <taxon>Pseudomonadati</taxon>
        <taxon>Bacteroidota</taxon>
        <taxon>Sphingobacteriia</taxon>
        <taxon>Sphingobacteriales</taxon>
        <taxon>Sphingobacteriaceae</taxon>
        <taxon>Olivibacter</taxon>
    </lineage>
</organism>
<dbReference type="Gene3D" id="1.10.1740.10">
    <property type="match status" value="1"/>
</dbReference>
<proteinExistence type="inferred from homology"/>
<dbReference type="Proteomes" id="UP001589774">
    <property type="component" value="Unassembled WGS sequence"/>
</dbReference>
<dbReference type="InterPro" id="IPR014284">
    <property type="entry name" value="RNA_pol_sigma-70_dom"/>
</dbReference>
<sequence>MQPVLETCEKALIESMRNDDAAAFEQLFERYWEHLYQRAYYRLRRRELAEDLVQDVFADFWIQRHNLQIQSDLGGYLGAMLKYKIIRWASQQEREEELHAHLFQRMEEIEDGVISLLEVASLQQTINEAVRAFPENMRSVFLLRMQDYTIGEIAEALQLADQTIRNNHTEALRRLKTKLIESHPHLPIYSLLTILFTKT</sequence>
<dbReference type="Pfam" id="PF04542">
    <property type="entry name" value="Sigma70_r2"/>
    <property type="match status" value="1"/>
</dbReference>
<accession>A0ABV6HGL0</accession>
<name>A0ABV6HGL0_9SPHI</name>
<dbReference type="InterPro" id="IPR013249">
    <property type="entry name" value="RNA_pol_sigma70_r4_t2"/>
</dbReference>
<evidence type="ECO:0000313" key="8">
    <source>
        <dbReference type="Proteomes" id="UP001589774"/>
    </source>
</evidence>
<dbReference type="SUPFAM" id="SSF88659">
    <property type="entry name" value="Sigma3 and sigma4 domains of RNA polymerase sigma factors"/>
    <property type="match status" value="1"/>
</dbReference>
<evidence type="ECO:0000256" key="2">
    <source>
        <dbReference type="ARBA" id="ARBA00023015"/>
    </source>
</evidence>
<dbReference type="PANTHER" id="PTHR43133">
    <property type="entry name" value="RNA POLYMERASE ECF-TYPE SIGMA FACTO"/>
    <property type="match status" value="1"/>
</dbReference>
<dbReference type="EMBL" id="JBHLWO010000001">
    <property type="protein sequence ID" value="MFC0317083.1"/>
    <property type="molecule type" value="Genomic_DNA"/>
</dbReference>
<feature type="domain" description="RNA polymerase sigma-70 region 2" evidence="5">
    <location>
        <begin position="27"/>
        <end position="94"/>
    </location>
</feature>
<keyword evidence="8" id="KW-1185">Reference proteome</keyword>
<dbReference type="InterPro" id="IPR007627">
    <property type="entry name" value="RNA_pol_sigma70_r2"/>
</dbReference>
<dbReference type="SUPFAM" id="SSF88946">
    <property type="entry name" value="Sigma2 domain of RNA polymerase sigma factors"/>
    <property type="match status" value="1"/>
</dbReference>
<dbReference type="NCBIfam" id="TIGR02937">
    <property type="entry name" value="sigma70-ECF"/>
    <property type="match status" value="1"/>
</dbReference>
<feature type="domain" description="RNA polymerase sigma factor 70 region 4 type 2" evidence="6">
    <location>
        <begin position="126"/>
        <end position="175"/>
    </location>
</feature>
<dbReference type="Gene3D" id="1.10.10.10">
    <property type="entry name" value="Winged helix-like DNA-binding domain superfamily/Winged helix DNA-binding domain"/>
    <property type="match status" value="1"/>
</dbReference>
<evidence type="ECO:0000259" key="6">
    <source>
        <dbReference type="Pfam" id="PF08281"/>
    </source>
</evidence>
<dbReference type="InterPro" id="IPR036388">
    <property type="entry name" value="WH-like_DNA-bd_sf"/>
</dbReference>
<protein>
    <submittedName>
        <fullName evidence="7">RNA polymerase sigma factor</fullName>
    </submittedName>
</protein>
<keyword evidence="3" id="KW-0731">Sigma factor</keyword>
<evidence type="ECO:0000256" key="1">
    <source>
        <dbReference type="ARBA" id="ARBA00010641"/>
    </source>
</evidence>
<comment type="similarity">
    <text evidence="1">Belongs to the sigma-70 factor family. ECF subfamily.</text>
</comment>
<dbReference type="PANTHER" id="PTHR43133:SF46">
    <property type="entry name" value="RNA POLYMERASE SIGMA-70 FACTOR ECF SUBFAMILY"/>
    <property type="match status" value="1"/>
</dbReference>
<dbReference type="InterPro" id="IPR013324">
    <property type="entry name" value="RNA_pol_sigma_r3/r4-like"/>
</dbReference>
<dbReference type="InterPro" id="IPR013325">
    <property type="entry name" value="RNA_pol_sigma_r2"/>
</dbReference>
<evidence type="ECO:0000259" key="5">
    <source>
        <dbReference type="Pfam" id="PF04542"/>
    </source>
</evidence>
<evidence type="ECO:0000256" key="3">
    <source>
        <dbReference type="ARBA" id="ARBA00023082"/>
    </source>
</evidence>
<evidence type="ECO:0000313" key="7">
    <source>
        <dbReference type="EMBL" id="MFC0317083.1"/>
    </source>
</evidence>
<dbReference type="InterPro" id="IPR039425">
    <property type="entry name" value="RNA_pol_sigma-70-like"/>
</dbReference>
<evidence type="ECO:0000256" key="4">
    <source>
        <dbReference type="ARBA" id="ARBA00023163"/>
    </source>
</evidence>
<keyword evidence="4" id="KW-0804">Transcription</keyword>
<dbReference type="RefSeq" id="WP_130854859.1">
    <property type="nucleotide sequence ID" value="NZ_JBHLWO010000001.1"/>
</dbReference>
<gene>
    <name evidence="7" type="ORF">ACFFI0_02135</name>
</gene>